<comment type="function">
    <text evidence="1">Required for efficient biogenesis of the 60S ribosomal subunit.</text>
</comment>
<evidence type="ECO:0000313" key="11">
    <source>
        <dbReference type="Proteomes" id="UP000664534"/>
    </source>
</evidence>
<dbReference type="GO" id="GO:0005730">
    <property type="term" value="C:nucleolus"/>
    <property type="evidence" value="ECO:0007669"/>
    <property type="project" value="UniProtKB-SubCell"/>
</dbReference>
<keyword evidence="5" id="KW-0690">Ribosome biogenesis</keyword>
<dbReference type="OrthoDB" id="69550at2759"/>
<feature type="domain" description="Ribosome-assembly protein 3 C-terminal" evidence="9">
    <location>
        <begin position="65"/>
        <end position="110"/>
    </location>
</feature>
<accession>A0A8H3ERD3</accession>
<proteinExistence type="inferred from homology"/>
<evidence type="ECO:0000256" key="8">
    <source>
        <dbReference type="SAM" id="MobiDB-lite"/>
    </source>
</evidence>
<sequence length="123" mass="13518">MASTQMRKKLAISSPTFQGKSKTPKPEPKSPSPPTSSPKIAKSEEPQSPTEIPTENSSAQPTEDFESYYIKRVTAEFADDIDKLRNAPDFSEKSVPVLIQALQQGSKGFSEEEKERVMKGSKG</sequence>
<keyword evidence="7" id="KW-0687">Ribonucleoprotein</keyword>
<feature type="region of interest" description="Disordered" evidence="8">
    <location>
        <begin position="1"/>
        <end position="65"/>
    </location>
</feature>
<evidence type="ECO:0000256" key="2">
    <source>
        <dbReference type="ARBA" id="ARBA00004604"/>
    </source>
</evidence>
<comment type="caution">
    <text evidence="10">The sequence shown here is derived from an EMBL/GenBank/DDBJ whole genome shotgun (WGS) entry which is preliminary data.</text>
</comment>
<dbReference type="EMBL" id="CAJPDT010000003">
    <property type="protein sequence ID" value="CAF9907521.1"/>
    <property type="molecule type" value="Genomic_DNA"/>
</dbReference>
<gene>
    <name evidence="10" type="ORF">IMSHALPRED_005555</name>
</gene>
<evidence type="ECO:0000313" key="10">
    <source>
        <dbReference type="EMBL" id="CAF9907521.1"/>
    </source>
</evidence>
<evidence type="ECO:0000256" key="6">
    <source>
        <dbReference type="ARBA" id="ARBA00023242"/>
    </source>
</evidence>
<keyword evidence="6" id="KW-0539">Nucleus</keyword>
<evidence type="ECO:0000256" key="1">
    <source>
        <dbReference type="ARBA" id="ARBA00003035"/>
    </source>
</evidence>
<evidence type="ECO:0000256" key="3">
    <source>
        <dbReference type="ARBA" id="ARBA00006256"/>
    </source>
</evidence>
<dbReference type="Pfam" id="PF14615">
    <property type="entry name" value="Rsa3"/>
    <property type="match status" value="1"/>
</dbReference>
<evidence type="ECO:0000259" key="9">
    <source>
        <dbReference type="Pfam" id="PF14615"/>
    </source>
</evidence>
<evidence type="ECO:0000256" key="5">
    <source>
        <dbReference type="ARBA" id="ARBA00022517"/>
    </source>
</evidence>
<protein>
    <recommendedName>
        <fullName evidence="4">Ribosome assembly protein 3</fullName>
    </recommendedName>
</protein>
<dbReference type="GO" id="GO:0000027">
    <property type="term" value="P:ribosomal large subunit assembly"/>
    <property type="evidence" value="ECO:0007669"/>
    <property type="project" value="TreeGrafter"/>
</dbReference>
<feature type="compositionally biased region" description="Basic residues" evidence="8">
    <location>
        <begin position="1"/>
        <end position="10"/>
    </location>
</feature>
<dbReference type="AlphaFoldDB" id="A0A8H3ERD3"/>
<keyword evidence="11" id="KW-1185">Reference proteome</keyword>
<evidence type="ECO:0000256" key="4">
    <source>
        <dbReference type="ARBA" id="ARBA00015339"/>
    </source>
</evidence>
<comment type="subcellular location">
    <subcellularLocation>
        <location evidence="2">Nucleus</location>
        <location evidence="2">Nucleolus</location>
    </subcellularLocation>
</comment>
<organism evidence="10 11">
    <name type="scientific">Imshaugia aleurites</name>
    <dbReference type="NCBI Taxonomy" id="172621"/>
    <lineage>
        <taxon>Eukaryota</taxon>
        <taxon>Fungi</taxon>
        <taxon>Dikarya</taxon>
        <taxon>Ascomycota</taxon>
        <taxon>Pezizomycotina</taxon>
        <taxon>Lecanoromycetes</taxon>
        <taxon>OSLEUM clade</taxon>
        <taxon>Lecanoromycetidae</taxon>
        <taxon>Lecanorales</taxon>
        <taxon>Lecanorineae</taxon>
        <taxon>Parmeliaceae</taxon>
        <taxon>Imshaugia</taxon>
    </lineage>
</organism>
<dbReference type="InterPro" id="IPR028217">
    <property type="entry name" value="Rsa3_C"/>
</dbReference>
<feature type="compositionally biased region" description="Polar residues" evidence="8">
    <location>
        <begin position="46"/>
        <end position="61"/>
    </location>
</feature>
<evidence type="ECO:0000256" key="7">
    <source>
        <dbReference type="ARBA" id="ARBA00023274"/>
    </source>
</evidence>
<reference evidence="10" key="1">
    <citation type="submission" date="2021-03" db="EMBL/GenBank/DDBJ databases">
        <authorList>
            <person name="Tagirdzhanova G."/>
        </authorList>
    </citation>
    <scope>NUCLEOTIDE SEQUENCE</scope>
</reference>
<dbReference type="InterPro" id="IPR051898">
    <property type="entry name" value="Ribosome_Assembly_3"/>
</dbReference>
<dbReference type="PANTHER" id="PTHR28127:SF1">
    <property type="entry name" value="RIBOSOME ASSEMBLY PROTEIN 3"/>
    <property type="match status" value="1"/>
</dbReference>
<dbReference type="PANTHER" id="PTHR28127">
    <property type="entry name" value="RIBOSOME ASSEMBLY PROTEIN 3"/>
    <property type="match status" value="1"/>
</dbReference>
<dbReference type="GO" id="GO:0030687">
    <property type="term" value="C:preribosome, large subunit precursor"/>
    <property type="evidence" value="ECO:0007669"/>
    <property type="project" value="TreeGrafter"/>
</dbReference>
<name>A0A8H3ERD3_9LECA</name>
<dbReference type="Proteomes" id="UP000664534">
    <property type="component" value="Unassembled WGS sequence"/>
</dbReference>
<comment type="similarity">
    <text evidence="3">Belongs to the RSA3 family.</text>
</comment>